<gene>
    <name evidence="2" type="ORF">GH714_033045</name>
</gene>
<sequence>MVTQLLRHSPSPIPKIPPPPPDPPLLQPNRSLRSLLLPSAPSSTTSLTIVFAHGSFRVPEDLFSDEQEPATTGFLSFIGGAASNAAAAAAPVVVAARV</sequence>
<reference evidence="2 3" key="1">
    <citation type="journal article" date="2020" name="Mol. Plant">
        <title>The Chromosome-Based Rubber Tree Genome Provides New Insights into Spurge Genome Evolution and Rubber Biosynthesis.</title>
        <authorList>
            <person name="Liu J."/>
            <person name="Shi C."/>
            <person name="Shi C.C."/>
            <person name="Li W."/>
            <person name="Zhang Q.J."/>
            <person name="Zhang Y."/>
            <person name="Li K."/>
            <person name="Lu H.F."/>
            <person name="Shi C."/>
            <person name="Zhu S.T."/>
            <person name="Xiao Z.Y."/>
            <person name="Nan H."/>
            <person name="Yue Y."/>
            <person name="Zhu X.G."/>
            <person name="Wu Y."/>
            <person name="Hong X.N."/>
            <person name="Fan G.Y."/>
            <person name="Tong Y."/>
            <person name="Zhang D."/>
            <person name="Mao C.L."/>
            <person name="Liu Y.L."/>
            <person name="Hao S.J."/>
            <person name="Liu W.Q."/>
            <person name="Lv M.Q."/>
            <person name="Zhang H.B."/>
            <person name="Liu Y."/>
            <person name="Hu-Tang G.R."/>
            <person name="Wang J.P."/>
            <person name="Wang J.H."/>
            <person name="Sun Y.H."/>
            <person name="Ni S.B."/>
            <person name="Chen W.B."/>
            <person name="Zhang X.C."/>
            <person name="Jiao Y.N."/>
            <person name="Eichler E.E."/>
            <person name="Li G.H."/>
            <person name="Liu X."/>
            <person name="Gao L.Z."/>
        </authorList>
    </citation>
    <scope>NUCLEOTIDE SEQUENCE [LARGE SCALE GENOMIC DNA]</scope>
    <source>
        <strain evidence="3">cv. GT1</strain>
        <tissue evidence="2">Leaf</tissue>
    </source>
</reference>
<evidence type="ECO:0000313" key="3">
    <source>
        <dbReference type="Proteomes" id="UP000467840"/>
    </source>
</evidence>
<dbReference type="AlphaFoldDB" id="A0A6A6K986"/>
<protein>
    <submittedName>
        <fullName evidence="2">Uncharacterized protein</fullName>
    </submittedName>
</protein>
<comment type="caution">
    <text evidence="2">The sequence shown here is derived from an EMBL/GenBank/DDBJ whole genome shotgun (WGS) entry which is preliminary data.</text>
</comment>
<feature type="compositionally biased region" description="Pro residues" evidence="1">
    <location>
        <begin position="11"/>
        <end position="26"/>
    </location>
</feature>
<feature type="region of interest" description="Disordered" evidence="1">
    <location>
        <begin position="1"/>
        <end position="29"/>
    </location>
</feature>
<dbReference type="Proteomes" id="UP000467840">
    <property type="component" value="Chromosome 12"/>
</dbReference>
<proteinExistence type="predicted"/>
<dbReference type="EMBL" id="JAAGAX010000018">
    <property type="protein sequence ID" value="KAF2284955.1"/>
    <property type="molecule type" value="Genomic_DNA"/>
</dbReference>
<organism evidence="2 3">
    <name type="scientific">Hevea brasiliensis</name>
    <name type="common">Para rubber tree</name>
    <name type="synonym">Siphonia brasiliensis</name>
    <dbReference type="NCBI Taxonomy" id="3981"/>
    <lineage>
        <taxon>Eukaryota</taxon>
        <taxon>Viridiplantae</taxon>
        <taxon>Streptophyta</taxon>
        <taxon>Embryophyta</taxon>
        <taxon>Tracheophyta</taxon>
        <taxon>Spermatophyta</taxon>
        <taxon>Magnoliopsida</taxon>
        <taxon>eudicotyledons</taxon>
        <taxon>Gunneridae</taxon>
        <taxon>Pentapetalae</taxon>
        <taxon>rosids</taxon>
        <taxon>fabids</taxon>
        <taxon>Malpighiales</taxon>
        <taxon>Euphorbiaceae</taxon>
        <taxon>Crotonoideae</taxon>
        <taxon>Micrandreae</taxon>
        <taxon>Hevea</taxon>
    </lineage>
</organism>
<keyword evidence="3" id="KW-1185">Reference proteome</keyword>
<accession>A0A6A6K986</accession>
<evidence type="ECO:0000313" key="2">
    <source>
        <dbReference type="EMBL" id="KAF2284955.1"/>
    </source>
</evidence>
<evidence type="ECO:0000256" key="1">
    <source>
        <dbReference type="SAM" id="MobiDB-lite"/>
    </source>
</evidence>
<name>A0A6A6K986_HEVBR</name>